<organism evidence="1 2">
    <name type="scientific">Laccaria amethystina LaAM-08-1</name>
    <dbReference type="NCBI Taxonomy" id="1095629"/>
    <lineage>
        <taxon>Eukaryota</taxon>
        <taxon>Fungi</taxon>
        <taxon>Dikarya</taxon>
        <taxon>Basidiomycota</taxon>
        <taxon>Agaricomycotina</taxon>
        <taxon>Agaricomycetes</taxon>
        <taxon>Agaricomycetidae</taxon>
        <taxon>Agaricales</taxon>
        <taxon>Agaricineae</taxon>
        <taxon>Hydnangiaceae</taxon>
        <taxon>Laccaria</taxon>
    </lineage>
</organism>
<reference evidence="1 2" key="1">
    <citation type="submission" date="2014-04" db="EMBL/GenBank/DDBJ databases">
        <authorList>
            <consortium name="DOE Joint Genome Institute"/>
            <person name="Kuo A."/>
            <person name="Kohler A."/>
            <person name="Nagy L.G."/>
            <person name="Floudas D."/>
            <person name="Copeland A."/>
            <person name="Barry K.W."/>
            <person name="Cichocki N."/>
            <person name="Veneault-Fourrey C."/>
            <person name="LaButti K."/>
            <person name="Lindquist E.A."/>
            <person name="Lipzen A."/>
            <person name="Lundell T."/>
            <person name="Morin E."/>
            <person name="Murat C."/>
            <person name="Sun H."/>
            <person name="Tunlid A."/>
            <person name="Henrissat B."/>
            <person name="Grigoriev I.V."/>
            <person name="Hibbett D.S."/>
            <person name="Martin F."/>
            <person name="Nordberg H.P."/>
            <person name="Cantor M.N."/>
            <person name="Hua S.X."/>
        </authorList>
    </citation>
    <scope>NUCLEOTIDE SEQUENCE [LARGE SCALE GENOMIC DNA]</scope>
    <source>
        <strain evidence="1 2">LaAM-08-1</strain>
    </source>
</reference>
<proteinExistence type="predicted"/>
<evidence type="ECO:0000313" key="2">
    <source>
        <dbReference type="Proteomes" id="UP000054477"/>
    </source>
</evidence>
<dbReference type="Proteomes" id="UP000054477">
    <property type="component" value="Unassembled WGS sequence"/>
</dbReference>
<gene>
    <name evidence="1" type="ORF">K443DRAFT_680529</name>
</gene>
<sequence>MRRTTLPSSIGYVFEMLSEAYNYCIATSIPIFNATLPRKGNRSRHPLNTPYVPLFESTHPTKRLSDDVFACARSSGDLSVKTIPLKLRWKACAKVDRG</sequence>
<evidence type="ECO:0000313" key="1">
    <source>
        <dbReference type="EMBL" id="KIJ98685.1"/>
    </source>
</evidence>
<dbReference type="HOGENOM" id="CLU_2333905_0_0_1"/>
<protein>
    <submittedName>
        <fullName evidence="1">Uncharacterized protein</fullName>
    </submittedName>
</protein>
<dbReference type="EMBL" id="KN838663">
    <property type="protein sequence ID" value="KIJ98685.1"/>
    <property type="molecule type" value="Genomic_DNA"/>
</dbReference>
<keyword evidence="2" id="KW-1185">Reference proteome</keyword>
<reference evidence="2" key="2">
    <citation type="submission" date="2015-01" db="EMBL/GenBank/DDBJ databases">
        <title>Evolutionary Origins and Diversification of the Mycorrhizal Mutualists.</title>
        <authorList>
            <consortium name="DOE Joint Genome Institute"/>
            <consortium name="Mycorrhizal Genomics Consortium"/>
            <person name="Kohler A."/>
            <person name="Kuo A."/>
            <person name="Nagy L.G."/>
            <person name="Floudas D."/>
            <person name="Copeland A."/>
            <person name="Barry K.W."/>
            <person name="Cichocki N."/>
            <person name="Veneault-Fourrey C."/>
            <person name="LaButti K."/>
            <person name="Lindquist E.A."/>
            <person name="Lipzen A."/>
            <person name="Lundell T."/>
            <person name="Morin E."/>
            <person name="Murat C."/>
            <person name="Riley R."/>
            <person name="Ohm R."/>
            <person name="Sun H."/>
            <person name="Tunlid A."/>
            <person name="Henrissat B."/>
            <person name="Grigoriev I.V."/>
            <person name="Hibbett D.S."/>
            <person name="Martin F."/>
        </authorList>
    </citation>
    <scope>NUCLEOTIDE SEQUENCE [LARGE SCALE GENOMIC DNA]</scope>
    <source>
        <strain evidence="2">LaAM-08-1</strain>
    </source>
</reference>
<dbReference type="AlphaFoldDB" id="A0A0C9X0M4"/>
<accession>A0A0C9X0M4</accession>
<name>A0A0C9X0M4_9AGAR</name>